<dbReference type="OrthoDB" id="3801552at2759"/>
<feature type="region of interest" description="Disordered" evidence="1">
    <location>
        <begin position="1"/>
        <end position="82"/>
    </location>
</feature>
<accession>A0A163FBD4</accession>
<reference evidence="2 3" key="1">
    <citation type="journal article" date="2016" name="Sci. Rep.">
        <title>Draft genome sequencing and secretome analysis of fungal phytopathogen Ascochyta rabiei provides insight into the necrotrophic effector repertoire.</title>
        <authorList>
            <person name="Verma S."/>
            <person name="Gazara R.K."/>
            <person name="Nizam S."/>
            <person name="Parween S."/>
            <person name="Chattopadhyay D."/>
            <person name="Verma P.K."/>
        </authorList>
    </citation>
    <scope>NUCLEOTIDE SEQUENCE [LARGE SCALE GENOMIC DNA]</scope>
    <source>
        <strain evidence="2 3">ArDII</strain>
    </source>
</reference>
<keyword evidence="3" id="KW-1185">Reference proteome</keyword>
<sequence>MAPQYGHGARRTAHHITHAHGGAPHHISSANSSQLGHQDYRTVTRRDRNGARETERKRDPQKRRLEASIPRIPSPKVPTNQPTRLVDRMTYDRSGEVQDPIGRGSGGGLSPLSQHERRLQDRITRDDDFGCDSGLVQSASRHHDYQGRGIRSNSEDADNGMNVNNKIINSYDIFAPNPLLTIPANTPRASWQPLNTKPVQYGSIHHLPSDSYIQWPRPVQPATRPEPIRLLNLCISHEQATSPKATPATVPPPTATRKTITEPKRRLSPYKGNDVVKRLVQNRKLQLLLSGKPMPKPRKAADRMVLKCAGRKEIR</sequence>
<feature type="region of interest" description="Disordered" evidence="1">
    <location>
        <begin position="95"/>
        <end position="157"/>
    </location>
</feature>
<feature type="compositionally biased region" description="Basic and acidic residues" evidence="1">
    <location>
        <begin position="38"/>
        <end position="66"/>
    </location>
</feature>
<feature type="region of interest" description="Disordered" evidence="1">
    <location>
        <begin position="241"/>
        <end position="261"/>
    </location>
</feature>
<feature type="compositionally biased region" description="Basic and acidic residues" evidence="1">
    <location>
        <begin position="114"/>
        <end position="128"/>
    </location>
</feature>
<proteinExistence type="predicted"/>
<feature type="compositionally biased region" description="Basic residues" evidence="1">
    <location>
        <begin position="8"/>
        <end position="18"/>
    </location>
</feature>
<dbReference type="Proteomes" id="UP000076837">
    <property type="component" value="Unassembled WGS sequence"/>
</dbReference>
<organism evidence="2 3">
    <name type="scientific">Didymella rabiei</name>
    <name type="common">Chickpea ascochyta blight fungus</name>
    <name type="synonym">Mycosphaerella rabiei</name>
    <dbReference type="NCBI Taxonomy" id="5454"/>
    <lineage>
        <taxon>Eukaryota</taxon>
        <taxon>Fungi</taxon>
        <taxon>Dikarya</taxon>
        <taxon>Ascomycota</taxon>
        <taxon>Pezizomycotina</taxon>
        <taxon>Dothideomycetes</taxon>
        <taxon>Pleosporomycetidae</taxon>
        <taxon>Pleosporales</taxon>
        <taxon>Pleosporineae</taxon>
        <taxon>Didymellaceae</taxon>
        <taxon>Ascochyta</taxon>
    </lineage>
</organism>
<comment type="caution">
    <text evidence="2">The sequence shown here is derived from an EMBL/GenBank/DDBJ whole genome shotgun (WGS) entry which is preliminary data.</text>
</comment>
<evidence type="ECO:0000313" key="2">
    <source>
        <dbReference type="EMBL" id="KZM24245.1"/>
    </source>
</evidence>
<gene>
    <name evidence="2" type="ORF">ST47_g4604</name>
</gene>
<dbReference type="EMBL" id="JYNV01000169">
    <property type="protein sequence ID" value="KZM24245.1"/>
    <property type="molecule type" value="Genomic_DNA"/>
</dbReference>
<evidence type="ECO:0000313" key="3">
    <source>
        <dbReference type="Proteomes" id="UP000076837"/>
    </source>
</evidence>
<evidence type="ECO:0000256" key="1">
    <source>
        <dbReference type="SAM" id="MobiDB-lite"/>
    </source>
</evidence>
<dbReference type="AlphaFoldDB" id="A0A163FBD4"/>
<protein>
    <submittedName>
        <fullName evidence="2">Uncharacterized protein</fullName>
    </submittedName>
</protein>
<name>A0A163FBD4_DIDRA</name>